<dbReference type="PANTHER" id="PTHR32194">
    <property type="entry name" value="METALLOPROTEASE TLDD"/>
    <property type="match status" value="1"/>
</dbReference>
<reference evidence="5 6" key="1">
    <citation type="submission" date="2011-08" db="EMBL/GenBank/DDBJ databases">
        <authorList>
            <person name="Liu Z.J."/>
            <person name="Shi F.L."/>
            <person name="Lu J.Q."/>
            <person name="Li M."/>
            <person name="Wang Z.L."/>
        </authorList>
    </citation>
    <scope>NUCLEOTIDE SEQUENCE [LARGE SCALE GENOMIC DNA]</scope>
    <source>
        <strain evidence="5 6">USNM 41457</strain>
    </source>
</reference>
<dbReference type="SUPFAM" id="SSF56235">
    <property type="entry name" value="N-terminal nucleophile aminohydrolases (Ntn hydrolases)"/>
    <property type="match status" value="1"/>
</dbReference>
<accession>J9DQW8</accession>
<dbReference type="GO" id="GO:0051603">
    <property type="term" value="P:proteolysis involved in protein catabolic process"/>
    <property type="evidence" value="ECO:0007669"/>
    <property type="project" value="InterPro"/>
</dbReference>
<dbReference type="Pfam" id="PF00227">
    <property type="entry name" value="Proteasome"/>
    <property type="match status" value="2"/>
</dbReference>
<evidence type="ECO:0000313" key="5">
    <source>
        <dbReference type="EMBL" id="EJW03717.1"/>
    </source>
</evidence>
<evidence type="ECO:0000256" key="2">
    <source>
        <dbReference type="ARBA" id="ARBA00022942"/>
    </source>
</evidence>
<dbReference type="AlphaFoldDB" id="J9DQW8"/>
<evidence type="ECO:0000256" key="3">
    <source>
        <dbReference type="ARBA" id="ARBA00023242"/>
    </source>
</evidence>
<keyword evidence="3 4" id="KW-0539">Nucleus</keyword>
<dbReference type="PROSITE" id="PS00854">
    <property type="entry name" value="PROTEASOME_BETA_1"/>
    <property type="match status" value="1"/>
</dbReference>
<keyword evidence="2 4" id="KW-0647">Proteasome</keyword>
<dbReference type="InterPro" id="IPR016050">
    <property type="entry name" value="Proteasome_bsu_CS"/>
</dbReference>
<dbReference type="GO" id="GO:0005737">
    <property type="term" value="C:cytoplasm"/>
    <property type="evidence" value="ECO:0007669"/>
    <property type="project" value="UniProtKB-SubCell"/>
</dbReference>
<dbReference type="GO" id="GO:0005634">
    <property type="term" value="C:nucleus"/>
    <property type="evidence" value="ECO:0007669"/>
    <property type="project" value="UniProtKB-SubCell"/>
</dbReference>
<dbReference type="PANTHER" id="PTHR32194:SF6">
    <property type="entry name" value="PROTEASOME SUBUNIT BETA"/>
    <property type="match status" value="1"/>
</dbReference>
<keyword evidence="1 4" id="KW-0963">Cytoplasm</keyword>
<comment type="function">
    <text evidence="4">Non-catalytic component of the proteasome.</text>
</comment>
<dbReference type="InterPro" id="IPR016295">
    <property type="entry name" value="Proteasome_beta4"/>
</dbReference>
<reference evidence="6" key="2">
    <citation type="submission" date="2015-07" db="EMBL/GenBank/DDBJ databases">
        <title>Contrasting host-pathogen interactions and genome evolution in two generalist and specialist microsporidian pathogens of mosquitoes.</title>
        <authorList>
            <consortium name="The Broad Institute Genomics Platform"/>
            <consortium name="The Broad Institute Genome Sequencing Center for Infectious Disease"/>
            <person name="Cuomo C.A."/>
            <person name="Sanscrainte N.D."/>
            <person name="Goldberg J.M."/>
            <person name="Heiman D."/>
            <person name="Young S."/>
            <person name="Zeng Q."/>
            <person name="Becnel J.J."/>
            <person name="Birren B.W."/>
        </authorList>
    </citation>
    <scope>NUCLEOTIDE SEQUENCE [LARGE SCALE GENOMIC DNA]</scope>
    <source>
        <strain evidence="6">USNM 41457</strain>
    </source>
</reference>
<dbReference type="FunCoup" id="J9DQW8">
    <property type="interactions" value="333"/>
</dbReference>
<protein>
    <recommendedName>
        <fullName evidence="4">Proteasome subunit beta</fullName>
    </recommendedName>
</protein>
<dbReference type="GO" id="GO:0019774">
    <property type="term" value="C:proteasome core complex, beta-subunit complex"/>
    <property type="evidence" value="ECO:0007669"/>
    <property type="project" value="UniProtKB-UniRule"/>
</dbReference>
<evidence type="ECO:0000313" key="6">
    <source>
        <dbReference type="Proteomes" id="UP000003163"/>
    </source>
</evidence>
<comment type="similarity">
    <text evidence="4">Belongs to the peptidase T1B family.</text>
</comment>
<dbReference type="InterPro" id="IPR029055">
    <property type="entry name" value="Ntn_hydrolases_N"/>
</dbReference>
<dbReference type="Proteomes" id="UP000003163">
    <property type="component" value="Unassembled WGS sequence"/>
</dbReference>
<dbReference type="HOGENOM" id="CLU_072435_1_0_1"/>
<dbReference type="EMBL" id="AFBI03000032">
    <property type="protein sequence ID" value="EJW03717.1"/>
    <property type="molecule type" value="Genomic_DNA"/>
</dbReference>
<name>J9DQW8_EDHAE</name>
<dbReference type="InParanoid" id="J9DQW8"/>
<evidence type="ECO:0000256" key="1">
    <source>
        <dbReference type="ARBA" id="ARBA00022490"/>
    </source>
</evidence>
<organism evidence="5 6">
    <name type="scientific">Edhazardia aedis (strain USNM 41457)</name>
    <name type="common">Microsporidian parasite</name>
    <dbReference type="NCBI Taxonomy" id="1003232"/>
    <lineage>
        <taxon>Eukaryota</taxon>
        <taxon>Fungi</taxon>
        <taxon>Fungi incertae sedis</taxon>
        <taxon>Microsporidia</taxon>
        <taxon>Edhazardia</taxon>
    </lineage>
</organism>
<dbReference type="OrthoDB" id="10248542at2759"/>
<dbReference type="PIRSF" id="PIRSF001213">
    <property type="entry name" value="Psome_endopept_beta"/>
    <property type="match status" value="1"/>
</dbReference>
<sequence length="230" mass="26210">MKSIVLTPTVISFKYAGGVLTATDMHGTYGGLSKFTNLQRTFKLSSSTIISYTGEYSDIMFLHKALRYEILKDNIEISPIEIHRLLQRVIYGKRSDYEPINVNVNVLGKSDSNEDESLFSPVIVYPENYKDNGFFLGSVNEKGNFFFNDVICTGFGAYLVTPFLREKVEGKWENISRDQAVKIAEDAMRILIYRDCFALNKIQIGIVESNFCDVSQPYVLNTEWEMGREV</sequence>
<comment type="caution">
    <text evidence="5">The sequence shown here is derived from an EMBL/GenBank/DDBJ whole genome shotgun (WGS) entry which is preliminary data.</text>
</comment>
<dbReference type="STRING" id="1003232.J9DQW8"/>
<comment type="subcellular location">
    <subcellularLocation>
        <location evidence="4">Cytoplasm</location>
    </subcellularLocation>
    <subcellularLocation>
        <location evidence="4">Nucleus</location>
    </subcellularLocation>
</comment>
<dbReference type="VEuPathDB" id="MicrosporidiaDB:EDEG_01988"/>
<dbReference type="Gene3D" id="3.60.20.10">
    <property type="entry name" value="Glutamine Phosphoribosylpyrophosphate, subunit 1, domain 1"/>
    <property type="match status" value="1"/>
</dbReference>
<evidence type="ECO:0000256" key="4">
    <source>
        <dbReference type="PIRNR" id="PIRNR001213"/>
    </source>
</evidence>
<keyword evidence="6" id="KW-1185">Reference proteome</keyword>
<dbReference type="OMA" id="INEQIVM"/>
<proteinExistence type="inferred from homology"/>
<dbReference type="InterPro" id="IPR001353">
    <property type="entry name" value="Proteasome_sua/b"/>
</dbReference>
<gene>
    <name evidence="5" type="ORF">EDEG_01988</name>
</gene>
<dbReference type="InterPro" id="IPR023333">
    <property type="entry name" value="Proteasome_suB-type"/>
</dbReference>